<name>A0A820IU10_9BILA</name>
<protein>
    <submittedName>
        <fullName evidence="1">Uncharacterized protein</fullName>
    </submittedName>
</protein>
<dbReference type="Proteomes" id="UP000663836">
    <property type="component" value="Unassembled WGS sequence"/>
</dbReference>
<sequence length="12" mass="1458">MERFPVYSNPSM</sequence>
<dbReference type="EMBL" id="CAJOBD010039584">
    <property type="protein sequence ID" value="CAF4314268.1"/>
    <property type="molecule type" value="Genomic_DNA"/>
</dbReference>
<reference evidence="1" key="1">
    <citation type="submission" date="2021-02" db="EMBL/GenBank/DDBJ databases">
        <authorList>
            <person name="Nowell W R."/>
        </authorList>
    </citation>
    <scope>NUCLEOTIDE SEQUENCE</scope>
</reference>
<comment type="caution">
    <text evidence="1">The sequence shown here is derived from an EMBL/GenBank/DDBJ whole genome shotgun (WGS) entry which is preliminary data.</text>
</comment>
<evidence type="ECO:0000313" key="2">
    <source>
        <dbReference type="Proteomes" id="UP000663836"/>
    </source>
</evidence>
<accession>A0A820IU10</accession>
<gene>
    <name evidence="1" type="ORF">JBS370_LOCUS40811</name>
</gene>
<proteinExistence type="predicted"/>
<feature type="non-terminal residue" evidence="1">
    <location>
        <position position="12"/>
    </location>
</feature>
<evidence type="ECO:0000313" key="1">
    <source>
        <dbReference type="EMBL" id="CAF4314268.1"/>
    </source>
</evidence>
<organism evidence="1 2">
    <name type="scientific">Rotaria sordida</name>
    <dbReference type="NCBI Taxonomy" id="392033"/>
    <lineage>
        <taxon>Eukaryota</taxon>
        <taxon>Metazoa</taxon>
        <taxon>Spiralia</taxon>
        <taxon>Gnathifera</taxon>
        <taxon>Rotifera</taxon>
        <taxon>Eurotatoria</taxon>
        <taxon>Bdelloidea</taxon>
        <taxon>Philodinida</taxon>
        <taxon>Philodinidae</taxon>
        <taxon>Rotaria</taxon>
    </lineage>
</organism>